<dbReference type="InterPro" id="IPR001254">
    <property type="entry name" value="Trypsin_dom"/>
</dbReference>
<dbReference type="Pfam" id="PF00089">
    <property type="entry name" value="Trypsin"/>
    <property type="match status" value="1"/>
</dbReference>
<evidence type="ECO:0000313" key="4">
    <source>
        <dbReference type="Proteomes" id="UP001175271"/>
    </source>
</evidence>
<dbReference type="Proteomes" id="UP001175271">
    <property type="component" value="Unassembled WGS sequence"/>
</dbReference>
<keyword evidence="4" id="KW-1185">Reference proteome</keyword>
<dbReference type="EMBL" id="JAUCMV010000003">
    <property type="protein sequence ID" value="KAK0412960.1"/>
    <property type="molecule type" value="Genomic_DNA"/>
</dbReference>
<name>A0AA39HVP5_9BILA</name>
<reference evidence="3" key="1">
    <citation type="submission" date="2023-06" db="EMBL/GenBank/DDBJ databases">
        <title>Genomic analysis of the entomopathogenic nematode Steinernema hermaphroditum.</title>
        <authorList>
            <person name="Schwarz E.M."/>
            <person name="Heppert J.K."/>
            <person name="Baniya A."/>
            <person name="Schwartz H.T."/>
            <person name="Tan C.-H."/>
            <person name="Antoshechkin I."/>
            <person name="Sternberg P.W."/>
            <person name="Goodrich-Blair H."/>
            <person name="Dillman A.R."/>
        </authorList>
    </citation>
    <scope>NUCLEOTIDE SEQUENCE</scope>
    <source>
        <strain evidence="3">PS9179</strain>
        <tissue evidence="3">Whole animal</tissue>
    </source>
</reference>
<gene>
    <name evidence="3" type="ORF">QR680_006509</name>
</gene>
<dbReference type="GO" id="GO:0004252">
    <property type="term" value="F:serine-type endopeptidase activity"/>
    <property type="evidence" value="ECO:0007669"/>
    <property type="project" value="InterPro"/>
</dbReference>
<sequence length="341" mass="38193">MTPLFIVSFVFLFRRSAALSPVILSDGAIGSPPLTVQISAIPESFIRRVNESYSKYLHSICGRETVRVFTQNSSRVISGRRTPWSVSLVLQGKHKLGGTLISPFHILTAAHGFVKFSTFDTAPCAVSGHKSIRELRSRRVAFGGDCIRGHSDELPNHVNCQKADVRFAKIRNVIFDGDFANGQCLRGHDWAIIELEDPIEFSELVAPICLPYPDESVQRYLTVSGWGRTNVFNDSDPFIRRWQMEHDPNCKAPWSDKMPTRVEDYLCTKSLDPKNYLSMRTCHGNSGGGIEQTDFNGITTLLGITSYGTKGCPPNELARFTRVDKYLDDICKFTGVCYTIR</sequence>
<organism evidence="3 4">
    <name type="scientific">Steinernema hermaphroditum</name>
    <dbReference type="NCBI Taxonomy" id="289476"/>
    <lineage>
        <taxon>Eukaryota</taxon>
        <taxon>Metazoa</taxon>
        <taxon>Ecdysozoa</taxon>
        <taxon>Nematoda</taxon>
        <taxon>Chromadorea</taxon>
        <taxon>Rhabditida</taxon>
        <taxon>Tylenchina</taxon>
        <taxon>Panagrolaimomorpha</taxon>
        <taxon>Strongyloidoidea</taxon>
        <taxon>Steinernematidae</taxon>
        <taxon>Steinernema</taxon>
    </lineage>
</organism>
<dbReference type="Gene3D" id="2.40.10.10">
    <property type="entry name" value="Trypsin-like serine proteases"/>
    <property type="match status" value="1"/>
</dbReference>
<dbReference type="PROSITE" id="PS50240">
    <property type="entry name" value="TRYPSIN_DOM"/>
    <property type="match status" value="1"/>
</dbReference>
<evidence type="ECO:0000256" key="1">
    <source>
        <dbReference type="SAM" id="SignalP"/>
    </source>
</evidence>
<feature type="chain" id="PRO_5041255459" description="Peptidase S1 domain-containing protein" evidence="1">
    <location>
        <begin position="19"/>
        <end position="341"/>
    </location>
</feature>
<dbReference type="GO" id="GO:0006508">
    <property type="term" value="P:proteolysis"/>
    <property type="evidence" value="ECO:0007669"/>
    <property type="project" value="InterPro"/>
</dbReference>
<feature type="signal peptide" evidence="1">
    <location>
        <begin position="1"/>
        <end position="18"/>
    </location>
</feature>
<dbReference type="PANTHER" id="PTHR24260">
    <property type="match status" value="1"/>
</dbReference>
<dbReference type="SMART" id="SM00020">
    <property type="entry name" value="Tryp_SPc"/>
    <property type="match status" value="1"/>
</dbReference>
<feature type="domain" description="Peptidase S1" evidence="2">
    <location>
        <begin position="60"/>
        <end position="335"/>
    </location>
</feature>
<keyword evidence="1" id="KW-0732">Signal</keyword>
<dbReference type="AlphaFoldDB" id="A0AA39HVP5"/>
<dbReference type="InterPro" id="IPR043504">
    <property type="entry name" value="Peptidase_S1_PA_chymotrypsin"/>
</dbReference>
<dbReference type="InterPro" id="IPR009003">
    <property type="entry name" value="Peptidase_S1_PA"/>
</dbReference>
<protein>
    <recommendedName>
        <fullName evidence="2">Peptidase S1 domain-containing protein</fullName>
    </recommendedName>
</protein>
<dbReference type="InterPro" id="IPR001314">
    <property type="entry name" value="Peptidase_S1A"/>
</dbReference>
<dbReference type="PRINTS" id="PR00722">
    <property type="entry name" value="CHYMOTRYPSIN"/>
</dbReference>
<dbReference type="SUPFAM" id="SSF50494">
    <property type="entry name" value="Trypsin-like serine proteases"/>
    <property type="match status" value="1"/>
</dbReference>
<comment type="caution">
    <text evidence="3">The sequence shown here is derived from an EMBL/GenBank/DDBJ whole genome shotgun (WGS) entry which is preliminary data.</text>
</comment>
<proteinExistence type="predicted"/>
<dbReference type="PANTHER" id="PTHR24260:SF106">
    <property type="entry name" value="PEPTIDASE S1 DOMAIN-CONTAINING PROTEIN"/>
    <property type="match status" value="1"/>
</dbReference>
<evidence type="ECO:0000259" key="2">
    <source>
        <dbReference type="PROSITE" id="PS50240"/>
    </source>
</evidence>
<dbReference type="InterPro" id="IPR051333">
    <property type="entry name" value="CLIP_Serine_Protease"/>
</dbReference>
<accession>A0AA39HVP5</accession>
<evidence type="ECO:0000313" key="3">
    <source>
        <dbReference type="EMBL" id="KAK0412960.1"/>
    </source>
</evidence>